<evidence type="ECO:0000313" key="3">
    <source>
        <dbReference type="Proteomes" id="UP000184609"/>
    </source>
</evidence>
<name>A0A1M7ZF98_9BACT</name>
<reference evidence="3" key="1">
    <citation type="submission" date="2016-12" db="EMBL/GenBank/DDBJ databases">
        <authorList>
            <person name="Varghese N."/>
            <person name="Submissions S."/>
        </authorList>
    </citation>
    <scope>NUCLEOTIDE SEQUENCE [LARGE SCALE GENOMIC DNA]</scope>
    <source>
        <strain evidence="3">DSM 25035</strain>
    </source>
</reference>
<feature type="transmembrane region" description="Helical" evidence="1">
    <location>
        <begin position="38"/>
        <end position="58"/>
    </location>
</feature>
<feature type="transmembrane region" description="Helical" evidence="1">
    <location>
        <begin position="79"/>
        <end position="100"/>
    </location>
</feature>
<sequence>MEEQQSPFQAALKPGLTIGLVSVAITYLAYFINSSLLASGWFGLVALVVFFALIIYFGKQYRTEIGGFMSFGTAFNFSFITIIISGLVSLIGQILLFHVVDPALPGVLADETLKTTLEMMENFGANPDDLPADQMDEIRENTQNNFTIMGQIKNFGFGLIIYAIISLIVAAIIKKRDKSLDY</sequence>
<keyword evidence="1" id="KW-1133">Transmembrane helix</keyword>
<evidence type="ECO:0000256" key="1">
    <source>
        <dbReference type="SAM" id="Phobius"/>
    </source>
</evidence>
<proteinExistence type="predicted"/>
<dbReference type="Proteomes" id="UP000184609">
    <property type="component" value="Unassembled WGS sequence"/>
</dbReference>
<evidence type="ECO:0008006" key="4">
    <source>
        <dbReference type="Google" id="ProtNLM"/>
    </source>
</evidence>
<dbReference type="InterPro" id="IPR025250">
    <property type="entry name" value="DUF4199"/>
</dbReference>
<dbReference type="Pfam" id="PF13858">
    <property type="entry name" value="DUF4199"/>
    <property type="match status" value="1"/>
</dbReference>
<feature type="transmembrane region" description="Helical" evidence="1">
    <location>
        <begin position="155"/>
        <end position="173"/>
    </location>
</feature>
<protein>
    <recommendedName>
        <fullName evidence="4">DUF4199 domain-containing protein</fullName>
    </recommendedName>
</protein>
<keyword evidence="3" id="KW-1185">Reference proteome</keyword>
<keyword evidence="1" id="KW-0812">Transmembrane</keyword>
<dbReference type="EMBL" id="FRXN01000003">
    <property type="protein sequence ID" value="SHO63557.1"/>
    <property type="molecule type" value="Genomic_DNA"/>
</dbReference>
<dbReference type="OrthoDB" id="660361at2"/>
<dbReference type="AlphaFoldDB" id="A0A1M7ZF98"/>
<organism evidence="2 3">
    <name type="scientific">Algoriphagus zhangzhouensis</name>
    <dbReference type="NCBI Taxonomy" id="1073327"/>
    <lineage>
        <taxon>Bacteria</taxon>
        <taxon>Pseudomonadati</taxon>
        <taxon>Bacteroidota</taxon>
        <taxon>Cytophagia</taxon>
        <taxon>Cytophagales</taxon>
        <taxon>Cyclobacteriaceae</taxon>
        <taxon>Algoriphagus</taxon>
    </lineage>
</organism>
<keyword evidence="1" id="KW-0472">Membrane</keyword>
<feature type="transmembrane region" description="Helical" evidence="1">
    <location>
        <begin position="12"/>
        <end position="32"/>
    </location>
</feature>
<dbReference type="STRING" id="1073327.SAMN04488108_2833"/>
<dbReference type="RefSeq" id="WP_073572431.1">
    <property type="nucleotide sequence ID" value="NZ_FRXN01000003.1"/>
</dbReference>
<gene>
    <name evidence="2" type="ORF">SAMN04488108_2833</name>
</gene>
<accession>A0A1M7ZF98</accession>
<evidence type="ECO:0000313" key="2">
    <source>
        <dbReference type="EMBL" id="SHO63557.1"/>
    </source>
</evidence>